<dbReference type="Proteomes" id="UP001175211">
    <property type="component" value="Unassembled WGS sequence"/>
</dbReference>
<keyword evidence="2" id="KW-1185">Reference proteome</keyword>
<accession>A0AA39JEK3</accession>
<comment type="caution">
    <text evidence="1">The sequence shown here is derived from an EMBL/GenBank/DDBJ whole genome shotgun (WGS) entry which is preliminary data.</text>
</comment>
<evidence type="ECO:0000313" key="2">
    <source>
        <dbReference type="Proteomes" id="UP001175211"/>
    </source>
</evidence>
<reference evidence="1" key="1">
    <citation type="submission" date="2023-06" db="EMBL/GenBank/DDBJ databases">
        <authorList>
            <consortium name="Lawrence Berkeley National Laboratory"/>
            <person name="Ahrendt S."/>
            <person name="Sahu N."/>
            <person name="Indic B."/>
            <person name="Wong-Bajracharya J."/>
            <person name="Merenyi Z."/>
            <person name="Ke H.-M."/>
            <person name="Monk M."/>
            <person name="Kocsube S."/>
            <person name="Drula E."/>
            <person name="Lipzen A."/>
            <person name="Balint B."/>
            <person name="Henrissat B."/>
            <person name="Andreopoulos B."/>
            <person name="Martin F.M."/>
            <person name="Harder C.B."/>
            <person name="Rigling D."/>
            <person name="Ford K.L."/>
            <person name="Foster G.D."/>
            <person name="Pangilinan J."/>
            <person name="Papanicolaou A."/>
            <person name="Barry K."/>
            <person name="LaButti K."/>
            <person name="Viragh M."/>
            <person name="Koriabine M."/>
            <person name="Yan M."/>
            <person name="Riley R."/>
            <person name="Champramary S."/>
            <person name="Plett K.L."/>
            <person name="Tsai I.J."/>
            <person name="Slot J."/>
            <person name="Sipos G."/>
            <person name="Plett J."/>
            <person name="Nagy L.G."/>
            <person name="Grigoriev I.V."/>
        </authorList>
    </citation>
    <scope>NUCLEOTIDE SEQUENCE</scope>
    <source>
        <strain evidence="1">CCBAS 213</strain>
    </source>
</reference>
<gene>
    <name evidence="1" type="ORF">EV420DRAFT_1485742</name>
</gene>
<proteinExistence type="predicted"/>
<organism evidence="1 2">
    <name type="scientific">Armillaria tabescens</name>
    <name type="common">Ringless honey mushroom</name>
    <name type="synonym">Agaricus tabescens</name>
    <dbReference type="NCBI Taxonomy" id="1929756"/>
    <lineage>
        <taxon>Eukaryota</taxon>
        <taxon>Fungi</taxon>
        <taxon>Dikarya</taxon>
        <taxon>Basidiomycota</taxon>
        <taxon>Agaricomycotina</taxon>
        <taxon>Agaricomycetes</taxon>
        <taxon>Agaricomycetidae</taxon>
        <taxon>Agaricales</taxon>
        <taxon>Marasmiineae</taxon>
        <taxon>Physalacriaceae</taxon>
        <taxon>Desarmillaria</taxon>
    </lineage>
</organism>
<sequence length="240" mass="26406">MTFSESPVDPYCGLRFRRTSWTVAPRQSGVNPSTENMSARTTWGAAATASQQLCGNNKKLGTPGTVTLGAMGGLDSRNWLLQSHLLAVDLLGGGGRATSVRHTCAIYPPAVSNRIAVRAQRQRSQQGCEMDVKTSTSSISTTFIPTVWVTCRWADPLHLHRACRSPGPDQPEEVISQLYSFSSPPPFRHPISQRARANSDPAVPAVRYSIQFITDSISRSLRLQERADRAKQNLLNSWNR</sequence>
<name>A0AA39JEK3_ARMTA</name>
<protein>
    <submittedName>
        <fullName evidence="1">Uncharacterized protein</fullName>
    </submittedName>
</protein>
<dbReference type="AlphaFoldDB" id="A0AA39JEK3"/>
<dbReference type="EMBL" id="JAUEPS010000072">
    <property type="protein sequence ID" value="KAK0441173.1"/>
    <property type="molecule type" value="Genomic_DNA"/>
</dbReference>
<dbReference type="GeneID" id="85353832"/>
<evidence type="ECO:0000313" key="1">
    <source>
        <dbReference type="EMBL" id="KAK0441173.1"/>
    </source>
</evidence>
<dbReference type="RefSeq" id="XP_060323859.1">
    <property type="nucleotide sequence ID" value="XM_060470284.1"/>
</dbReference>